<comment type="caution">
    <text evidence="2">The sequence shown here is derived from an EMBL/GenBank/DDBJ whole genome shotgun (WGS) entry which is preliminary data.</text>
</comment>
<dbReference type="AlphaFoldDB" id="B9ACX8"/>
<dbReference type="EMBL" id="ABYW01000001">
    <property type="protein sequence ID" value="EEE41318.1"/>
    <property type="molecule type" value="Genomic_DNA"/>
</dbReference>
<evidence type="ECO:0000256" key="1">
    <source>
        <dbReference type="SAM" id="Phobius"/>
    </source>
</evidence>
<feature type="transmembrane region" description="Helical" evidence="1">
    <location>
        <begin position="12"/>
        <end position="34"/>
    </location>
</feature>
<proteinExistence type="predicted"/>
<dbReference type="Proteomes" id="UP000003489">
    <property type="component" value="Unassembled WGS sequence"/>
</dbReference>
<sequence length="40" mass="4969">MEDYLFNLHQFYFSIFIKTYLAVLLDFSCFLIQLKILRNF</sequence>
<protein>
    <submittedName>
        <fullName evidence="2">Uncharacterized protein</fullName>
    </submittedName>
</protein>
<gene>
    <name evidence="2" type="ORF">METSMIALI_00200</name>
</gene>
<reference evidence="2 3" key="1">
    <citation type="submission" date="2008-10" db="EMBL/GenBank/DDBJ databases">
        <authorList>
            <person name="Fulton L."/>
            <person name="Clifton S."/>
            <person name="Fulton B."/>
            <person name="Xu J."/>
            <person name="Minx P."/>
            <person name="Pepin K.H."/>
            <person name="Johnson M."/>
            <person name="Bhonagiri V."/>
            <person name="Nash W.E."/>
            <person name="Mardis E.R."/>
            <person name="Wilson R.K."/>
        </authorList>
    </citation>
    <scope>NUCLEOTIDE SEQUENCE [LARGE SCALE GENOMIC DNA]</scope>
    <source>
        <strain evidence="2 3">DSM 2375</strain>
    </source>
</reference>
<reference evidence="2 3" key="2">
    <citation type="submission" date="2008-11" db="EMBL/GenBank/DDBJ databases">
        <title>Draft genome sequence of Methanobrevibacter smithii (DSM 2375).</title>
        <authorList>
            <person name="Sudarsanam P."/>
            <person name="Ley R."/>
            <person name="Guruge J."/>
            <person name="Turnbaugh P.J."/>
            <person name="Mahowald M."/>
            <person name="Liep D."/>
            <person name="Gordon J."/>
        </authorList>
    </citation>
    <scope>NUCLEOTIDE SEQUENCE [LARGE SCALE GENOMIC DNA]</scope>
    <source>
        <strain evidence="2 3">DSM 2375</strain>
    </source>
</reference>
<evidence type="ECO:0000313" key="3">
    <source>
        <dbReference type="Proteomes" id="UP000003489"/>
    </source>
</evidence>
<keyword evidence="1" id="KW-1133">Transmembrane helix</keyword>
<keyword evidence="1" id="KW-0472">Membrane</keyword>
<evidence type="ECO:0000313" key="2">
    <source>
        <dbReference type="EMBL" id="EEE41318.1"/>
    </source>
</evidence>
<keyword evidence="1" id="KW-0812">Transmembrane</keyword>
<organism evidence="2 3">
    <name type="scientific">Methanobrevibacter smithii DSM 2375</name>
    <dbReference type="NCBI Taxonomy" id="483214"/>
    <lineage>
        <taxon>Archaea</taxon>
        <taxon>Methanobacteriati</taxon>
        <taxon>Methanobacteriota</taxon>
        <taxon>Methanomada group</taxon>
        <taxon>Methanobacteria</taxon>
        <taxon>Methanobacteriales</taxon>
        <taxon>Methanobacteriaceae</taxon>
        <taxon>Methanobrevibacter</taxon>
    </lineage>
</organism>
<name>B9ACX8_METSM</name>
<accession>B9ACX8</accession>
<dbReference type="HOGENOM" id="CLU_3282934_0_0_2"/>